<feature type="compositionally biased region" description="Basic and acidic residues" evidence="1">
    <location>
        <begin position="75"/>
        <end position="90"/>
    </location>
</feature>
<organism evidence="2 3">
    <name type="scientific">Muraenolepis orangiensis</name>
    <name type="common">Patagonian moray cod</name>
    <dbReference type="NCBI Taxonomy" id="630683"/>
    <lineage>
        <taxon>Eukaryota</taxon>
        <taxon>Metazoa</taxon>
        <taxon>Chordata</taxon>
        <taxon>Craniata</taxon>
        <taxon>Vertebrata</taxon>
        <taxon>Euteleostomi</taxon>
        <taxon>Actinopterygii</taxon>
        <taxon>Neopterygii</taxon>
        <taxon>Teleostei</taxon>
        <taxon>Neoteleostei</taxon>
        <taxon>Acanthomorphata</taxon>
        <taxon>Zeiogadaria</taxon>
        <taxon>Gadariae</taxon>
        <taxon>Gadiformes</taxon>
        <taxon>Muraenolepidoidei</taxon>
        <taxon>Muraenolepididae</taxon>
        <taxon>Muraenolepis</taxon>
    </lineage>
</organism>
<evidence type="ECO:0000256" key="1">
    <source>
        <dbReference type="SAM" id="MobiDB-lite"/>
    </source>
</evidence>
<gene>
    <name evidence="2" type="ORF">NHX12_019128</name>
</gene>
<comment type="caution">
    <text evidence="2">The sequence shown here is derived from an EMBL/GenBank/DDBJ whole genome shotgun (WGS) entry which is preliminary data.</text>
</comment>
<dbReference type="EMBL" id="JANIIK010000035">
    <property type="protein sequence ID" value="KAJ3612871.1"/>
    <property type="molecule type" value="Genomic_DNA"/>
</dbReference>
<feature type="non-terminal residue" evidence="2">
    <location>
        <position position="114"/>
    </location>
</feature>
<keyword evidence="3" id="KW-1185">Reference proteome</keyword>
<sequence length="114" mass="12666">LIGERRQSSAQRGWDQLNVLLVETSARVNTETSSRPGGTASIATTTLDHHRHRQTLRTRETAEVCLNETAFHTPRRAETGGQERVKEGAAGRRTASSRRRSVQRHRTPPGTQNG</sequence>
<name>A0A9Q0EW67_9TELE</name>
<feature type="non-terminal residue" evidence="2">
    <location>
        <position position="1"/>
    </location>
</feature>
<dbReference type="AlphaFoldDB" id="A0A9Q0EW67"/>
<protein>
    <submittedName>
        <fullName evidence="2">Uncharacterized protein</fullName>
    </submittedName>
</protein>
<feature type="compositionally biased region" description="Basic residues" evidence="1">
    <location>
        <begin position="95"/>
        <end position="107"/>
    </location>
</feature>
<accession>A0A9Q0EW67</accession>
<reference evidence="2" key="1">
    <citation type="submission" date="2022-07" db="EMBL/GenBank/DDBJ databases">
        <title>Chromosome-level genome of Muraenolepis orangiensis.</title>
        <authorList>
            <person name="Kim J."/>
        </authorList>
    </citation>
    <scope>NUCLEOTIDE SEQUENCE</scope>
    <source>
        <strain evidence="2">KU_S4_2022</strain>
        <tissue evidence="2">Muscle</tissue>
    </source>
</reference>
<feature type="compositionally biased region" description="Polar residues" evidence="1">
    <location>
        <begin position="27"/>
        <end position="46"/>
    </location>
</feature>
<evidence type="ECO:0000313" key="3">
    <source>
        <dbReference type="Proteomes" id="UP001148018"/>
    </source>
</evidence>
<dbReference type="Proteomes" id="UP001148018">
    <property type="component" value="Unassembled WGS sequence"/>
</dbReference>
<evidence type="ECO:0000313" key="2">
    <source>
        <dbReference type="EMBL" id="KAJ3612871.1"/>
    </source>
</evidence>
<proteinExistence type="predicted"/>
<feature type="region of interest" description="Disordered" evidence="1">
    <location>
        <begin position="27"/>
        <end position="114"/>
    </location>
</feature>